<dbReference type="Proteomes" id="UP001234297">
    <property type="component" value="Chromosome 10"/>
</dbReference>
<sequence length="481" mass="52962">MAGTEQHAPQDSMESNFSFQWDEASQLYFHASSGFYHDPNAGWYYSSRDGLYYTFENDSYVLLESVESTESDACQSPRMVSDRSFQDEKSTKSEANLSTGAFSDKDGHQCRAECLTSDMSENPPPPSEWLEETLINLYLAGYSNSEIVAEDSVRVLETDGPASEDCIKMLSDKSCSEELSRCSHDTAFEEIEEGEWIPEDMQDAPGHSGRETVEDISLDEENWRAQFGQVVKSEDEYLPAFSALDLWDWTKVTETMGKKRHQVARLIGRLVRQSAKLHPSMPAGGGLLKTAAICDAHLDLVRVTSGQIYKLRTPSTRYLASLSTYDSANPTKDWGLPDLLVNMHSNAHANLGSNHESEMSTGVIMCEDSCTEKQKTRLYRDRAAERRTLHGGFGIGPGQKSSVNNDSSVGALGSDSADAEVAAAEAIEMSFGAGSYARRLLENMGWKEGTALGNDREGLIEPLQAVGNKGNAGLGWNQRSV</sequence>
<comment type="caution">
    <text evidence="1">The sequence shown here is derived from an EMBL/GenBank/DDBJ whole genome shotgun (WGS) entry which is preliminary data.</text>
</comment>
<protein>
    <submittedName>
        <fullName evidence="1">Uncharacterized protein</fullName>
    </submittedName>
</protein>
<proteinExistence type="predicted"/>
<gene>
    <name evidence="1" type="ORF">MRB53_031615</name>
</gene>
<organism evidence="1 2">
    <name type="scientific">Persea americana</name>
    <name type="common">Avocado</name>
    <dbReference type="NCBI Taxonomy" id="3435"/>
    <lineage>
        <taxon>Eukaryota</taxon>
        <taxon>Viridiplantae</taxon>
        <taxon>Streptophyta</taxon>
        <taxon>Embryophyta</taxon>
        <taxon>Tracheophyta</taxon>
        <taxon>Spermatophyta</taxon>
        <taxon>Magnoliopsida</taxon>
        <taxon>Magnoliidae</taxon>
        <taxon>Laurales</taxon>
        <taxon>Lauraceae</taxon>
        <taxon>Persea</taxon>
    </lineage>
</organism>
<reference evidence="1 2" key="1">
    <citation type="journal article" date="2022" name="Hortic Res">
        <title>A haplotype resolved chromosomal level avocado genome allows analysis of novel avocado genes.</title>
        <authorList>
            <person name="Nath O."/>
            <person name="Fletcher S.J."/>
            <person name="Hayward A."/>
            <person name="Shaw L.M."/>
            <person name="Masouleh A.K."/>
            <person name="Furtado A."/>
            <person name="Henry R.J."/>
            <person name="Mitter N."/>
        </authorList>
    </citation>
    <scope>NUCLEOTIDE SEQUENCE [LARGE SCALE GENOMIC DNA]</scope>
    <source>
        <strain evidence="2">cv. Hass</strain>
    </source>
</reference>
<name>A0ACC2KPM6_PERAE</name>
<keyword evidence="2" id="KW-1185">Reference proteome</keyword>
<evidence type="ECO:0000313" key="1">
    <source>
        <dbReference type="EMBL" id="KAJ8623086.1"/>
    </source>
</evidence>
<accession>A0ACC2KPM6</accession>
<evidence type="ECO:0000313" key="2">
    <source>
        <dbReference type="Proteomes" id="UP001234297"/>
    </source>
</evidence>
<dbReference type="EMBL" id="CM056818">
    <property type="protein sequence ID" value="KAJ8623086.1"/>
    <property type="molecule type" value="Genomic_DNA"/>
</dbReference>